<keyword evidence="4" id="KW-1003">Cell membrane</keyword>
<feature type="domain" description="Cation-transporting P-type ATPase N-terminal" evidence="16">
    <location>
        <begin position="54"/>
        <end position="127"/>
    </location>
</feature>
<dbReference type="SMART" id="SM00831">
    <property type="entry name" value="Cation_ATPase_N"/>
    <property type="match status" value="1"/>
</dbReference>
<dbReference type="GO" id="GO:0046872">
    <property type="term" value="F:metal ion binding"/>
    <property type="evidence" value="ECO:0007669"/>
    <property type="project" value="UniProtKB-KW"/>
</dbReference>
<sequence length="928" mass="99193">MAWTQGGKHDILPCGPAARLRRCGKRRTAASPASPPAGTRDGGRNKERVKGLEDFYARDVQQTLQALRTGTEGLQEQEAAERLAADGPNKLAEGKKPSLFLRFLKQLSDPMILILLAAAGLSAITAAYSGESPADVFIILAVVLINAVLGVYQESKAEKAIEALQNMMSPTCRVIRGGRLQNVPSETLVAGDVLALEAGDAVPADARVLESASLQTEEAALTGESAPVSKCIEALGMAGEVPLGDRKNMVYMGGTVTYGRGRAVVTATGMRTEMGKIAGALSQAQEQQTPLQRKLGQLSRMLSVLVLAICAFIFLFTVVREGDFSGQAILRTFMVAVSLAVAAIPEGLAAVVTVVLSIGVTNMSRRNAVIRRLTAVETLGCAQIICSDKTGTLTQNRMAVVDSWAADERRLARAMALCSDAQWNDGTATGEPTECALVTYAAGLDMPKQGLTRAFARVGEAPFDSMRKMMSTVHEADGRIIQYTKGAPDEVLRRCTRILRPDGTVAPLTDDARGEVLAQNRAMASRALRVLAGAERAWAAAPRDVSPQALEQDLTFLGLVGMMDPVRPEVRDAIAQCRQAGIRPVMITGDHRDTAVAIGRELGIVTDDAQAVTGAELNAMDDEALAQRVGSYSVYARVQPEHKVRIVDAWQRQGKVVAMTGDGVNDAPSIKRADIGVGMGITGTDVTKNVADMVLADDNFATIVAAVEEGRRIYDNIRKSIQFLLASNLSEVLSIFIATVLGFTILEPVHILWINLITDCFPALALGMEKGESDLMRRPPRDPKDGIFAGGLGIGVAYQGTLVTLLTLAAYFIGHRIEAGVWEIANSADGVTMAFLTLSMAEIFHAYNMRSQHQSIFRLKSHNRALFGAMLASFVLTAGVVYVPPLARAFSFAPISLTEYAVAMGLALLIVPAVELAKALGRLRAAKR</sequence>
<feature type="transmembrane region" description="Helical" evidence="15">
    <location>
        <begin position="889"/>
        <end position="914"/>
    </location>
</feature>
<evidence type="ECO:0000256" key="4">
    <source>
        <dbReference type="ARBA" id="ARBA00022475"/>
    </source>
</evidence>
<name>A0A9D0YWT1_9FIRM</name>
<comment type="catalytic activity">
    <reaction evidence="13">
        <text>Ca(2+)(in) + ATP + H2O = Ca(2+)(out) + ADP + phosphate + H(+)</text>
        <dbReference type="Rhea" id="RHEA:18105"/>
        <dbReference type="ChEBI" id="CHEBI:15377"/>
        <dbReference type="ChEBI" id="CHEBI:15378"/>
        <dbReference type="ChEBI" id="CHEBI:29108"/>
        <dbReference type="ChEBI" id="CHEBI:30616"/>
        <dbReference type="ChEBI" id="CHEBI:43474"/>
        <dbReference type="ChEBI" id="CHEBI:456216"/>
        <dbReference type="EC" id="7.2.2.10"/>
    </reaction>
</comment>
<dbReference type="SFLD" id="SFLDS00003">
    <property type="entry name" value="Haloacid_Dehalogenase"/>
    <property type="match status" value="1"/>
</dbReference>
<dbReference type="SUPFAM" id="SSF56784">
    <property type="entry name" value="HAD-like"/>
    <property type="match status" value="1"/>
</dbReference>
<keyword evidence="10" id="KW-1278">Translocase</keyword>
<proteinExistence type="inferred from homology"/>
<feature type="transmembrane region" description="Helical" evidence="15">
    <location>
        <begin position="824"/>
        <end position="844"/>
    </location>
</feature>
<reference evidence="17" key="2">
    <citation type="journal article" date="2021" name="PeerJ">
        <title>Extensive microbial diversity within the chicken gut microbiome revealed by metagenomics and culture.</title>
        <authorList>
            <person name="Gilroy R."/>
            <person name="Ravi A."/>
            <person name="Getino M."/>
            <person name="Pursley I."/>
            <person name="Horton D.L."/>
            <person name="Alikhan N.F."/>
            <person name="Baker D."/>
            <person name="Gharbi K."/>
            <person name="Hall N."/>
            <person name="Watson M."/>
            <person name="Adriaenssens E.M."/>
            <person name="Foster-Nyarko E."/>
            <person name="Jarju S."/>
            <person name="Secka A."/>
            <person name="Antonio M."/>
            <person name="Oren A."/>
            <person name="Chaudhuri R.R."/>
            <person name="La Ragione R."/>
            <person name="Hildebrand F."/>
            <person name="Pallen M.J."/>
        </authorList>
    </citation>
    <scope>NUCLEOTIDE SEQUENCE</scope>
    <source>
        <strain evidence="17">ChiHile30-977</strain>
    </source>
</reference>
<evidence type="ECO:0000256" key="14">
    <source>
        <dbReference type="SAM" id="MobiDB-lite"/>
    </source>
</evidence>
<dbReference type="InterPro" id="IPR001757">
    <property type="entry name" value="P_typ_ATPase"/>
</dbReference>
<dbReference type="SUPFAM" id="SSF81665">
    <property type="entry name" value="Calcium ATPase, transmembrane domain M"/>
    <property type="match status" value="1"/>
</dbReference>
<evidence type="ECO:0000259" key="16">
    <source>
        <dbReference type="SMART" id="SM00831"/>
    </source>
</evidence>
<keyword evidence="5" id="KW-0106">Calcium</keyword>
<dbReference type="Gene3D" id="1.20.1110.10">
    <property type="entry name" value="Calcium-transporting ATPase, transmembrane domain"/>
    <property type="match status" value="2"/>
</dbReference>
<dbReference type="FunFam" id="3.40.50.1000:FF:000001">
    <property type="entry name" value="Phospholipid-transporting ATPase IC"/>
    <property type="match status" value="1"/>
</dbReference>
<dbReference type="InterPro" id="IPR018303">
    <property type="entry name" value="ATPase_P-typ_P_site"/>
</dbReference>
<keyword evidence="11 15" id="KW-1133">Transmembrane helix</keyword>
<organism evidence="17 18">
    <name type="scientific">Candidatus Avichristensenella intestinipullorum</name>
    <dbReference type="NCBI Taxonomy" id="2840693"/>
    <lineage>
        <taxon>Bacteria</taxon>
        <taxon>Bacillati</taxon>
        <taxon>Bacillota</taxon>
        <taxon>Clostridia</taxon>
        <taxon>Candidatus Avichristensenella</taxon>
    </lineage>
</organism>
<dbReference type="SUPFAM" id="SSF81653">
    <property type="entry name" value="Calcium ATPase, transduction domain A"/>
    <property type="match status" value="1"/>
</dbReference>
<dbReference type="SFLD" id="SFLDG00002">
    <property type="entry name" value="C1.7:_P-type_atpase_like"/>
    <property type="match status" value="1"/>
</dbReference>
<dbReference type="InterPro" id="IPR059000">
    <property type="entry name" value="ATPase_P-type_domA"/>
</dbReference>
<comment type="subcellular location">
    <subcellularLocation>
        <location evidence="1">Cell membrane</location>
        <topology evidence="1">Multi-pass membrane protein</topology>
    </subcellularLocation>
</comment>
<evidence type="ECO:0000256" key="6">
    <source>
        <dbReference type="ARBA" id="ARBA00022692"/>
    </source>
</evidence>
<dbReference type="GO" id="GO:0005388">
    <property type="term" value="F:P-type calcium transporter activity"/>
    <property type="evidence" value="ECO:0007669"/>
    <property type="project" value="UniProtKB-EC"/>
</dbReference>
<dbReference type="Proteomes" id="UP000886819">
    <property type="component" value="Unassembled WGS sequence"/>
</dbReference>
<evidence type="ECO:0000256" key="11">
    <source>
        <dbReference type="ARBA" id="ARBA00022989"/>
    </source>
</evidence>
<dbReference type="PROSITE" id="PS00154">
    <property type="entry name" value="ATPASE_E1_E2"/>
    <property type="match status" value="1"/>
</dbReference>
<dbReference type="Pfam" id="PF00689">
    <property type="entry name" value="Cation_ATPase_C"/>
    <property type="match status" value="1"/>
</dbReference>
<dbReference type="Gene3D" id="3.40.50.1000">
    <property type="entry name" value="HAD superfamily/HAD-like"/>
    <property type="match status" value="2"/>
</dbReference>
<gene>
    <name evidence="17" type="ORF">IAA66_07395</name>
</gene>
<dbReference type="Gene3D" id="2.70.150.10">
    <property type="entry name" value="Calcium-transporting ATPase, cytoplasmic transduction domain A"/>
    <property type="match status" value="1"/>
</dbReference>
<dbReference type="PANTHER" id="PTHR42861">
    <property type="entry name" value="CALCIUM-TRANSPORTING ATPASE"/>
    <property type="match status" value="1"/>
</dbReference>
<dbReference type="InterPro" id="IPR006068">
    <property type="entry name" value="ATPase_P-typ_cation-transptr_C"/>
</dbReference>
<comment type="similarity">
    <text evidence="2">Belongs to the cation transport ATPase (P-type) (TC 3.A.3) family. Type IIA subfamily.</text>
</comment>
<keyword evidence="8" id="KW-0547">Nucleotide-binding</keyword>
<keyword evidence="9" id="KW-0067">ATP-binding</keyword>
<feature type="transmembrane region" description="Helical" evidence="15">
    <location>
        <begin position="865"/>
        <end position="883"/>
    </location>
</feature>
<keyword evidence="5" id="KW-0109">Calcium transport</keyword>
<dbReference type="GO" id="GO:0016887">
    <property type="term" value="F:ATP hydrolysis activity"/>
    <property type="evidence" value="ECO:0007669"/>
    <property type="project" value="InterPro"/>
</dbReference>
<dbReference type="Pfam" id="PF13246">
    <property type="entry name" value="Cation_ATPase"/>
    <property type="match status" value="1"/>
</dbReference>
<dbReference type="InterPro" id="IPR023299">
    <property type="entry name" value="ATPase_P-typ_cyto_dom_N"/>
</dbReference>
<evidence type="ECO:0000256" key="9">
    <source>
        <dbReference type="ARBA" id="ARBA00022840"/>
    </source>
</evidence>
<dbReference type="GO" id="GO:0005524">
    <property type="term" value="F:ATP binding"/>
    <property type="evidence" value="ECO:0007669"/>
    <property type="project" value="UniProtKB-KW"/>
</dbReference>
<dbReference type="Pfam" id="PF00690">
    <property type="entry name" value="Cation_ATPase_N"/>
    <property type="match status" value="1"/>
</dbReference>
<evidence type="ECO:0000256" key="15">
    <source>
        <dbReference type="SAM" id="Phobius"/>
    </source>
</evidence>
<keyword evidence="6 15" id="KW-0812">Transmembrane</keyword>
<dbReference type="InterPro" id="IPR004014">
    <property type="entry name" value="ATPase_P-typ_cation-transptr_N"/>
</dbReference>
<evidence type="ECO:0000256" key="5">
    <source>
        <dbReference type="ARBA" id="ARBA00022568"/>
    </source>
</evidence>
<reference evidence="17" key="1">
    <citation type="submission" date="2020-10" db="EMBL/GenBank/DDBJ databases">
        <authorList>
            <person name="Gilroy R."/>
        </authorList>
    </citation>
    <scope>NUCLEOTIDE SEQUENCE</scope>
    <source>
        <strain evidence="17">ChiHile30-977</strain>
    </source>
</reference>
<protein>
    <recommendedName>
        <fullName evidence="3">P-type Ca(2+) transporter</fullName>
        <ecNumber evidence="3">7.2.2.10</ecNumber>
    </recommendedName>
</protein>
<dbReference type="AlphaFoldDB" id="A0A9D0YWT1"/>
<dbReference type="FunFam" id="2.70.150.10:FF:000016">
    <property type="entry name" value="Calcium-transporting P-type ATPase putative"/>
    <property type="match status" value="1"/>
</dbReference>
<feature type="transmembrane region" description="Helical" evidence="15">
    <location>
        <begin position="339"/>
        <end position="363"/>
    </location>
</feature>
<evidence type="ECO:0000256" key="10">
    <source>
        <dbReference type="ARBA" id="ARBA00022967"/>
    </source>
</evidence>
<dbReference type="FunFam" id="3.40.50.1000:FF:000028">
    <property type="entry name" value="Calcium-transporting P-type ATPase, putative"/>
    <property type="match status" value="1"/>
</dbReference>
<evidence type="ECO:0000256" key="13">
    <source>
        <dbReference type="ARBA" id="ARBA00048694"/>
    </source>
</evidence>
<feature type="transmembrane region" description="Helical" evidence="15">
    <location>
        <begin position="111"/>
        <end position="130"/>
    </location>
</feature>
<dbReference type="CDD" id="cd02089">
    <property type="entry name" value="P-type_ATPase_Ca_prok"/>
    <property type="match status" value="1"/>
</dbReference>
<dbReference type="InterPro" id="IPR023214">
    <property type="entry name" value="HAD_sf"/>
</dbReference>
<feature type="transmembrane region" description="Helical" evidence="15">
    <location>
        <begin position="751"/>
        <end position="768"/>
    </location>
</feature>
<keyword evidence="5" id="KW-0813">Transport</keyword>
<dbReference type="GO" id="GO:0005886">
    <property type="term" value="C:plasma membrane"/>
    <property type="evidence" value="ECO:0007669"/>
    <property type="project" value="UniProtKB-SubCell"/>
</dbReference>
<feature type="transmembrane region" description="Helical" evidence="15">
    <location>
        <begin position="788"/>
        <end position="812"/>
    </location>
</feature>
<keyword evidence="12 15" id="KW-0472">Membrane</keyword>
<feature type="region of interest" description="Disordered" evidence="14">
    <location>
        <begin position="22"/>
        <end position="46"/>
    </location>
</feature>
<feature type="transmembrane region" description="Helical" evidence="15">
    <location>
        <begin position="301"/>
        <end position="319"/>
    </location>
</feature>
<evidence type="ECO:0000256" key="7">
    <source>
        <dbReference type="ARBA" id="ARBA00022723"/>
    </source>
</evidence>
<dbReference type="InterPro" id="IPR036412">
    <property type="entry name" value="HAD-like_sf"/>
</dbReference>
<dbReference type="PRINTS" id="PR00120">
    <property type="entry name" value="HATPASE"/>
</dbReference>
<dbReference type="SFLD" id="SFLDF00027">
    <property type="entry name" value="p-type_atpase"/>
    <property type="match status" value="1"/>
</dbReference>
<evidence type="ECO:0000313" key="17">
    <source>
        <dbReference type="EMBL" id="HIQ63398.1"/>
    </source>
</evidence>
<evidence type="ECO:0000313" key="18">
    <source>
        <dbReference type="Proteomes" id="UP000886819"/>
    </source>
</evidence>
<dbReference type="NCBIfam" id="TIGR01494">
    <property type="entry name" value="ATPase_P-type"/>
    <property type="match status" value="3"/>
</dbReference>
<evidence type="ECO:0000256" key="12">
    <source>
        <dbReference type="ARBA" id="ARBA00023136"/>
    </source>
</evidence>
<dbReference type="InterPro" id="IPR023298">
    <property type="entry name" value="ATPase_P-typ_TM_dom_sf"/>
</dbReference>
<dbReference type="PRINTS" id="PR00119">
    <property type="entry name" value="CATATPASE"/>
</dbReference>
<evidence type="ECO:0000256" key="2">
    <source>
        <dbReference type="ARBA" id="ARBA00005675"/>
    </source>
</evidence>
<dbReference type="InterPro" id="IPR008250">
    <property type="entry name" value="ATPase_P-typ_transduc_dom_A_sf"/>
</dbReference>
<dbReference type="Pfam" id="PF00122">
    <property type="entry name" value="E1-E2_ATPase"/>
    <property type="match status" value="1"/>
</dbReference>
<keyword evidence="7" id="KW-0479">Metal-binding</keyword>
<keyword evidence="5" id="KW-0406">Ion transport</keyword>
<feature type="transmembrane region" description="Helical" evidence="15">
    <location>
        <begin position="136"/>
        <end position="152"/>
    </location>
</feature>
<dbReference type="GO" id="GO:0140352">
    <property type="term" value="P:export from cell"/>
    <property type="evidence" value="ECO:0007669"/>
    <property type="project" value="UniProtKB-ARBA"/>
</dbReference>
<comment type="caution">
    <text evidence="17">The sequence shown here is derived from an EMBL/GenBank/DDBJ whole genome shotgun (WGS) entry which is preliminary data.</text>
</comment>
<accession>A0A9D0YWT1</accession>
<dbReference type="Gene3D" id="3.40.1110.10">
    <property type="entry name" value="Calcium-transporting ATPase, cytoplasmic domain N"/>
    <property type="match status" value="2"/>
</dbReference>
<evidence type="ECO:0000256" key="1">
    <source>
        <dbReference type="ARBA" id="ARBA00004651"/>
    </source>
</evidence>
<evidence type="ECO:0000256" key="3">
    <source>
        <dbReference type="ARBA" id="ARBA00012790"/>
    </source>
</evidence>
<feature type="transmembrane region" description="Helical" evidence="15">
    <location>
        <begin position="721"/>
        <end position="745"/>
    </location>
</feature>
<evidence type="ECO:0000256" key="8">
    <source>
        <dbReference type="ARBA" id="ARBA00022741"/>
    </source>
</evidence>
<dbReference type="InterPro" id="IPR044492">
    <property type="entry name" value="P_typ_ATPase_HD_dom"/>
</dbReference>
<dbReference type="EC" id="7.2.2.10" evidence="3"/>
<dbReference type="EMBL" id="DVFI01000101">
    <property type="protein sequence ID" value="HIQ63398.1"/>
    <property type="molecule type" value="Genomic_DNA"/>
</dbReference>